<evidence type="ECO:0000313" key="2">
    <source>
        <dbReference type="EMBL" id="MBA9063116.1"/>
    </source>
</evidence>
<comment type="caution">
    <text evidence="2">The sequence shown here is derived from an EMBL/GenBank/DDBJ whole genome shotgun (WGS) entry which is preliminary data.</text>
</comment>
<reference evidence="2 3" key="1">
    <citation type="submission" date="2020-08" db="EMBL/GenBank/DDBJ databases">
        <title>Genomic Encyclopedia of Type Strains, Phase IV (KMG-IV): sequencing the most valuable type-strain genomes for metagenomic binning, comparative biology and taxonomic classification.</title>
        <authorList>
            <person name="Goeker M."/>
        </authorList>
    </citation>
    <scope>NUCLEOTIDE SEQUENCE [LARGE SCALE GENOMIC DNA]</scope>
    <source>
        <strain evidence="2 3">DSM 5686</strain>
    </source>
</reference>
<evidence type="ECO:0000313" key="3">
    <source>
        <dbReference type="Proteomes" id="UP000565455"/>
    </source>
</evidence>
<keyword evidence="3" id="KW-1185">Reference proteome</keyword>
<dbReference type="Proteomes" id="UP000565455">
    <property type="component" value="Unassembled WGS sequence"/>
</dbReference>
<dbReference type="RefSeq" id="WP_182592051.1">
    <property type="nucleotide sequence ID" value="NZ_JACJIM010000003.1"/>
</dbReference>
<dbReference type="GeneID" id="96604203"/>
<proteinExistence type="predicted"/>
<protein>
    <recommendedName>
        <fullName evidence="4">Transposase</fullName>
    </recommendedName>
</protein>
<organism evidence="2 3">
    <name type="scientific">Methylobacterium fujisawaense</name>
    <dbReference type="NCBI Taxonomy" id="107400"/>
    <lineage>
        <taxon>Bacteria</taxon>
        <taxon>Pseudomonadati</taxon>
        <taxon>Pseudomonadota</taxon>
        <taxon>Alphaproteobacteria</taxon>
        <taxon>Hyphomicrobiales</taxon>
        <taxon>Methylobacteriaceae</taxon>
        <taxon>Methylobacterium</taxon>
    </lineage>
</organism>
<feature type="region of interest" description="Disordered" evidence="1">
    <location>
        <begin position="61"/>
        <end position="80"/>
    </location>
</feature>
<evidence type="ECO:0000256" key="1">
    <source>
        <dbReference type="SAM" id="MobiDB-lite"/>
    </source>
</evidence>
<dbReference type="EMBL" id="JACJIM010000003">
    <property type="protein sequence ID" value="MBA9063116.1"/>
    <property type="molecule type" value="Genomic_DNA"/>
</dbReference>
<accession>A0ABR6DAJ2</accession>
<name>A0ABR6DAJ2_9HYPH</name>
<evidence type="ECO:0008006" key="4">
    <source>
        <dbReference type="Google" id="ProtNLM"/>
    </source>
</evidence>
<gene>
    <name evidence="2" type="ORF">GGQ91_002504</name>
</gene>
<sequence>MSAHAIVTAIEEESLALCRLRATGRQDVDLEARDHHCRRIRSLIRQLRPLIGTVEKRTFGTAGRSEKGKPFTVARRRKAA</sequence>